<dbReference type="Gene3D" id="2.60.40.10">
    <property type="entry name" value="Immunoglobulins"/>
    <property type="match status" value="5"/>
</dbReference>
<dbReference type="Pfam" id="PF13927">
    <property type="entry name" value="Ig_3"/>
    <property type="match status" value="4"/>
</dbReference>
<dbReference type="GO" id="GO:0007156">
    <property type="term" value="P:homophilic cell adhesion via plasma membrane adhesion molecules"/>
    <property type="evidence" value="ECO:0007669"/>
    <property type="project" value="TreeGrafter"/>
</dbReference>
<dbReference type="InterPro" id="IPR007110">
    <property type="entry name" value="Ig-like_dom"/>
</dbReference>
<reference evidence="2" key="1">
    <citation type="submission" date="2019-09" db="EMBL/GenBank/DDBJ databases">
        <title>Bird 10,000 Genomes (B10K) Project - Family phase.</title>
        <authorList>
            <person name="Zhang G."/>
        </authorList>
    </citation>
    <scope>NUCLEOTIDE SEQUENCE</scope>
    <source>
        <strain evidence="2">B10K-DU-024-03</strain>
        <tissue evidence="2">Muscle</tissue>
    </source>
</reference>
<protein>
    <submittedName>
        <fullName evidence="2">MDGA2 protein</fullName>
    </submittedName>
</protein>
<feature type="non-terminal residue" evidence="2">
    <location>
        <position position="612"/>
    </location>
</feature>
<dbReference type="EMBL" id="WBNJ01000529">
    <property type="protein sequence ID" value="NXD86228.1"/>
    <property type="molecule type" value="Genomic_DNA"/>
</dbReference>
<dbReference type="GO" id="GO:0008046">
    <property type="term" value="F:axon guidance receptor activity"/>
    <property type="evidence" value="ECO:0007669"/>
    <property type="project" value="TreeGrafter"/>
</dbReference>
<dbReference type="PANTHER" id="PTHR45080:SF35">
    <property type="entry name" value="MAM DOMAIN-CONTAINING GLYCOSYLPHOSPHATIDYLINOSITOL ANCHOR 2"/>
    <property type="match status" value="1"/>
</dbReference>
<feature type="domain" description="Ig-like" evidence="1">
    <location>
        <begin position="224"/>
        <end position="310"/>
    </location>
</feature>
<dbReference type="InterPro" id="IPR003599">
    <property type="entry name" value="Ig_sub"/>
</dbReference>
<dbReference type="FunFam" id="2.60.40.10:FF:000262">
    <property type="entry name" value="MAM domain containing glycosylphosphatidylinositol anchor 1"/>
    <property type="match status" value="1"/>
</dbReference>
<dbReference type="InterPro" id="IPR003598">
    <property type="entry name" value="Ig_sub2"/>
</dbReference>
<accession>A0A851Z865</accession>
<dbReference type="InterPro" id="IPR036179">
    <property type="entry name" value="Ig-like_dom_sf"/>
</dbReference>
<dbReference type="SUPFAM" id="SSF48726">
    <property type="entry name" value="Immunoglobulin"/>
    <property type="match status" value="5"/>
</dbReference>
<dbReference type="AlphaFoldDB" id="A0A851Z865"/>
<dbReference type="InterPro" id="IPR050958">
    <property type="entry name" value="Cell_Adh-Cytoskel_Orgn"/>
</dbReference>
<dbReference type="FunFam" id="2.60.40.10:FF:000240">
    <property type="entry name" value="MAM domain containing glycosylphosphatidylinositol anchor 1"/>
    <property type="match status" value="1"/>
</dbReference>
<feature type="non-terminal residue" evidence="2">
    <location>
        <position position="1"/>
    </location>
</feature>
<keyword evidence="3" id="KW-1185">Reference proteome</keyword>
<dbReference type="GO" id="GO:0043025">
    <property type="term" value="C:neuronal cell body"/>
    <property type="evidence" value="ECO:0007669"/>
    <property type="project" value="TreeGrafter"/>
</dbReference>
<dbReference type="FunFam" id="2.60.40.10:FF:000165">
    <property type="entry name" value="MAM domain containing glycosylphosphatidylinositol anchor 2"/>
    <property type="match status" value="1"/>
</dbReference>
<feature type="domain" description="Ig-like" evidence="1">
    <location>
        <begin position="523"/>
        <end position="610"/>
    </location>
</feature>
<organism evidence="2 3">
    <name type="scientific">Halcyon senegalensis</name>
    <dbReference type="NCBI Taxonomy" id="342381"/>
    <lineage>
        <taxon>Eukaryota</taxon>
        <taxon>Metazoa</taxon>
        <taxon>Chordata</taxon>
        <taxon>Craniata</taxon>
        <taxon>Vertebrata</taxon>
        <taxon>Euteleostomi</taxon>
        <taxon>Archelosauria</taxon>
        <taxon>Archosauria</taxon>
        <taxon>Dinosauria</taxon>
        <taxon>Saurischia</taxon>
        <taxon>Theropoda</taxon>
        <taxon>Coelurosauria</taxon>
        <taxon>Aves</taxon>
        <taxon>Neognathae</taxon>
        <taxon>Neoaves</taxon>
        <taxon>Telluraves</taxon>
        <taxon>Coraciimorphae</taxon>
        <taxon>Coraciiformes</taxon>
        <taxon>Alcedinidae</taxon>
        <taxon>Halcyon</taxon>
    </lineage>
</organism>
<comment type="caution">
    <text evidence="2">The sequence shown here is derived from an EMBL/GenBank/DDBJ whole genome shotgun (WGS) entry which is preliminary data.</text>
</comment>
<proteinExistence type="predicted"/>
<dbReference type="GO" id="GO:0050808">
    <property type="term" value="P:synapse organization"/>
    <property type="evidence" value="ECO:0007669"/>
    <property type="project" value="TreeGrafter"/>
</dbReference>
<feature type="domain" description="Ig-like" evidence="1">
    <location>
        <begin position="9"/>
        <end position="109"/>
    </location>
</feature>
<evidence type="ECO:0000259" key="1">
    <source>
        <dbReference type="PROSITE" id="PS50835"/>
    </source>
</evidence>
<feature type="domain" description="Ig-like" evidence="1">
    <location>
        <begin position="116"/>
        <end position="214"/>
    </location>
</feature>
<feature type="domain" description="Ig-like" evidence="1">
    <location>
        <begin position="425"/>
        <end position="516"/>
    </location>
</feature>
<dbReference type="OrthoDB" id="6107927at2759"/>
<dbReference type="GO" id="GO:0005886">
    <property type="term" value="C:plasma membrane"/>
    <property type="evidence" value="ECO:0007669"/>
    <property type="project" value="TreeGrafter"/>
</dbReference>
<evidence type="ECO:0000313" key="3">
    <source>
        <dbReference type="Proteomes" id="UP000648918"/>
    </source>
</evidence>
<dbReference type="SMART" id="SM00408">
    <property type="entry name" value="IGc2"/>
    <property type="match status" value="5"/>
</dbReference>
<dbReference type="SMART" id="SM00409">
    <property type="entry name" value="IG"/>
    <property type="match status" value="5"/>
</dbReference>
<dbReference type="PROSITE" id="PS50835">
    <property type="entry name" value="IG_LIKE"/>
    <property type="match status" value="5"/>
</dbReference>
<dbReference type="CDD" id="cd00096">
    <property type="entry name" value="Ig"/>
    <property type="match status" value="1"/>
</dbReference>
<evidence type="ECO:0000313" key="2">
    <source>
        <dbReference type="EMBL" id="NXD86228.1"/>
    </source>
</evidence>
<dbReference type="GO" id="GO:0030424">
    <property type="term" value="C:axon"/>
    <property type="evidence" value="ECO:0007669"/>
    <property type="project" value="TreeGrafter"/>
</dbReference>
<gene>
    <name evidence="2" type="primary">Mdga2_0</name>
    <name evidence="2" type="ORF">HALSEN_R07159</name>
</gene>
<dbReference type="FunFam" id="2.60.40.10:FF:000303">
    <property type="entry name" value="MAM domain containing glycosylphosphatidylinositol anchor 1"/>
    <property type="match status" value="1"/>
</dbReference>
<dbReference type="Proteomes" id="UP000648918">
    <property type="component" value="Unassembled WGS sequence"/>
</dbReference>
<dbReference type="InterPro" id="IPR013783">
    <property type="entry name" value="Ig-like_fold"/>
</dbReference>
<sequence length="612" mass="67727">LSLGLAAPPTVRIVHSGLACNIEEERYSERVYTIREGETLELTCLVTGHPRPQIRWTKTAGSASDRFQDSSVFNETLRISNIQRHQGGRYYCKAENGLGSPAIKSIRVDVYYLDDPVVTVHQSIGEAKEQFYYERTVFLRCVANSNPPVRYSWRRGQEVLLQGSDKGVEIYEPFFTQGETKILKLKNLRPQDYANYSCIASVRNVCSIPDKMVSFRLSNKTASPSIKLLVDDPIVVNPGEAITLVCVTTGGEPAPSLTWVRSAGILPEKTVLNGGTLTIPAITSEDAGTYSCIANNNVGNPAKKSTNIIVRGEGLDLMALKGPFPPKPVWDSILGVHVGFKWPVAHVFVPKPSAEIRLVWCPFVLGRSSISLVQTGDSWSPKDTVFWALPLLMPCTNCLSILRDLLEIPLSTSPFSSSSSAELPPNLTVPQEKSPLVTREGDTIELQCQVTGKPKPIILWSRADKEVAMPDGAMQSESYDGILRIVNVSREMTGTYRCQTSQYNGFNVKPREALVQLIVQYPPAVEPTFLEIRQGQGRSITMSCRVLRAYPTRVLTYEWRLGTKLLRTGQFDVQDSTEYTVSSLSRDSYGIYNCNIINEAGAGRCSFLVTGR</sequence>
<name>A0A851Z865_9AVES</name>
<dbReference type="PANTHER" id="PTHR45080">
    <property type="entry name" value="CONTACTIN 5"/>
    <property type="match status" value="1"/>
</dbReference>